<comment type="caution">
    <text evidence="12">The sequence shown here is derived from an EMBL/GenBank/DDBJ whole genome shotgun (WGS) entry which is preliminary data.</text>
</comment>
<dbReference type="PRINTS" id="PR00398">
    <property type="entry name" value="STRDHORMONER"/>
</dbReference>
<comment type="subcellular location">
    <subcellularLocation>
        <location evidence="1">Nucleus</location>
    </subcellularLocation>
</comment>
<evidence type="ECO:0000256" key="2">
    <source>
        <dbReference type="ARBA" id="ARBA00005993"/>
    </source>
</evidence>
<dbReference type="GO" id="GO:0008270">
    <property type="term" value="F:zinc ion binding"/>
    <property type="evidence" value="ECO:0007669"/>
    <property type="project" value="UniProtKB-KW"/>
</dbReference>
<dbReference type="AlphaFoldDB" id="A0A6A5GHM4"/>
<dbReference type="SMART" id="SM00430">
    <property type="entry name" value="HOLI"/>
    <property type="match status" value="1"/>
</dbReference>
<dbReference type="GO" id="GO:1902884">
    <property type="term" value="P:positive regulation of response to oxidative stress"/>
    <property type="evidence" value="ECO:0007669"/>
    <property type="project" value="InterPro"/>
</dbReference>
<evidence type="ECO:0000256" key="6">
    <source>
        <dbReference type="ARBA" id="ARBA00023015"/>
    </source>
</evidence>
<dbReference type="InterPro" id="IPR000536">
    <property type="entry name" value="Nucl_hrmn_rcpt_lig-bd"/>
</dbReference>
<comment type="similarity">
    <text evidence="2">Belongs to the nuclear hormone receptor family.</text>
</comment>
<feature type="domain" description="Nuclear receptor" evidence="11">
    <location>
        <begin position="6"/>
        <end position="81"/>
    </location>
</feature>
<dbReference type="InterPro" id="IPR001723">
    <property type="entry name" value="Nuclear_hrmn_rcpt"/>
</dbReference>
<dbReference type="CTD" id="9820603"/>
<evidence type="ECO:0000313" key="12">
    <source>
        <dbReference type="EMBL" id="KAF1753939.1"/>
    </source>
</evidence>
<dbReference type="GO" id="GO:0050650">
    <property type="term" value="P:chondroitin sulfate proteoglycan biosynthetic process"/>
    <property type="evidence" value="ECO:0007669"/>
    <property type="project" value="InterPro"/>
</dbReference>
<dbReference type="KEGG" id="crq:GCK72_020496"/>
<dbReference type="RefSeq" id="XP_053582526.1">
    <property type="nucleotide sequence ID" value="XM_053733613.1"/>
</dbReference>
<keyword evidence="6" id="KW-0805">Transcription regulation</keyword>
<dbReference type="Pfam" id="PF00104">
    <property type="entry name" value="Hormone_recep"/>
    <property type="match status" value="1"/>
</dbReference>
<keyword evidence="4" id="KW-0863">Zinc-finger</keyword>
<dbReference type="InterPro" id="IPR001628">
    <property type="entry name" value="Znf_hrmn_rcpt"/>
</dbReference>
<dbReference type="SUPFAM" id="SSF57716">
    <property type="entry name" value="Glucocorticoid receptor-like (DNA-binding domain)"/>
    <property type="match status" value="1"/>
</dbReference>
<organism evidence="12 13">
    <name type="scientific">Caenorhabditis remanei</name>
    <name type="common">Caenorhabditis vulgaris</name>
    <dbReference type="NCBI Taxonomy" id="31234"/>
    <lineage>
        <taxon>Eukaryota</taxon>
        <taxon>Metazoa</taxon>
        <taxon>Ecdysozoa</taxon>
        <taxon>Nematoda</taxon>
        <taxon>Chromadorea</taxon>
        <taxon>Rhabditida</taxon>
        <taxon>Rhabditina</taxon>
        <taxon>Rhabditomorpha</taxon>
        <taxon>Rhabditoidea</taxon>
        <taxon>Rhabditidae</taxon>
        <taxon>Peloderinae</taxon>
        <taxon>Caenorhabditis</taxon>
    </lineage>
</organism>
<gene>
    <name evidence="12" type="ORF">GCK72_020496</name>
</gene>
<keyword evidence="7" id="KW-0238">DNA-binding</keyword>
<dbReference type="GeneID" id="9820603"/>
<dbReference type="SUPFAM" id="SSF48508">
    <property type="entry name" value="Nuclear receptor ligand-binding domain"/>
    <property type="match status" value="1"/>
</dbReference>
<evidence type="ECO:0000256" key="8">
    <source>
        <dbReference type="ARBA" id="ARBA00023163"/>
    </source>
</evidence>
<dbReference type="Gene3D" id="1.10.565.10">
    <property type="entry name" value="Retinoid X Receptor"/>
    <property type="match status" value="1"/>
</dbReference>
<accession>A0A6A5GHM4</accession>
<keyword evidence="9" id="KW-0675">Receptor</keyword>
<evidence type="ECO:0000256" key="10">
    <source>
        <dbReference type="ARBA" id="ARBA00023242"/>
    </source>
</evidence>
<dbReference type="InterPro" id="IPR035500">
    <property type="entry name" value="NHR-like_dom_sf"/>
</dbReference>
<dbReference type="EMBL" id="WUAV01000005">
    <property type="protein sequence ID" value="KAF1753939.1"/>
    <property type="molecule type" value="Genomic_DNA"/>
</dbReference>
<keyword evidence="5" id="KW-0862">Zinc</keyword>
<dbReference type="InterPro" id="IPR049636">
    <property type="entry name" value="HNF4-like_DBD"/>
</dbReference>
<evidence type="ECO:0000256" key="5">
    <source>
        <dbReference type="ARBA" id="ARBA00022833"/>
    </source>
</evidence>
<name>A0A6A5GHM4_CAERE</name>
<evidence type="ECO:0000313" key="13">
    <source>
        <dbReference type="Proteomes" id="UP000483820"/>
    </source>
</evidence>
<evidence type="ECO:0000256" key="3">
    <source>
        <dbReference type="ARBA" id="ARBA00022723"/>
    </source>
</evidence>
<protein>
    <recommendedName>
        <fullName evidence="11">Nuclear receptor domain-containing protein</fullName>
    </recommendedName>
</protein>
<dbReference type="PRINTS" id="PR00047">
    <property type="entry name" value="STROIDFINGER"/>
</dbReference>
<dbReference type="PROSITE" id="PS51030">
    <property type="entry name" value="NUCLEAR_REC_DBD_2"/>
    <property type="match status" value="1"/>
</dbReference>
<dbReference type="PANTHER" id="PTHR22900:SF3">
    <property type="entry name" value="CARBOHYDRATE SULFOTRANSFERASE-RELATED"/>
    <property type="match status" value="1"/>
</dbReference>
<dbReference type="Proteomes" id="UP000483820">
    <property type="component" value="Chromosome V"/>
</dbReference>
<keyword evidence="8" id="KW-0804">Transcription</keyword>
<dbReference type="GO" id="GO:0016020">
    <property type="term" value="C:membrane"/>
    <property type="evidence" value="ECO:0007669"/>
    <property type="project" value="InterPro"/>
</dbReference>
<dbReference type="GO" id="GO:0000978">
    <property type="term" value="F:RNA polymerase II cis-regulatory region sequence-specific DNA binding"/>
    <property type="evidence" value="ECO:0007669"/>
    <property type="project" value="InterPro"/>
</dbReference>
<evidence type="ECO:0000256" key="7">
    <source>
        <dbReference type="ARBA" id="ARBA00023125"/>
    </source>
</evidence>
<dbReference type="Pfam" id="PF03567">
    <property type="entry name" value="Sulfotransfer_2"/>
    <property type="match status" value="1"/>
</dbReference>
<dbReference type="GO" id="GO:0047756">
    <property type="term" value="F:chondroitin 4-sulfotransferase activity"/>
    <property type="evidence" value="ECO:0007669"/>
    <property type="project" value="InterPro"/>
</dbReference>
<keyword evidence="3" id="KW-0479">Metal-binding</keyword>
<dbReference type="GO" id="GO:0003700">
    <property type="term" value="F:DNA-binding transcription factor activity"/>
    <property type="evidence" value="ECO:0007669"/>
    <property type="project" value="InterPro"/>
</dbReference>
<proteinExistence type="inferred from homology"/>
<evidence type="ECO:0000256" key="9">
    <source>
        <dbReference type="ARBA" id="ARBA00023170"/>
    </source>
</evidence>
<dbReference type="CDD" id="cd06960">
    <property type="entry name" value="NR_DBD_HNF4A"/>
    <property type="match status" value="1"/>
</dbReference>
<dbReference type="SMART" id="SM00399">
    <property type="entry name" value="ZnF_C4"/>
    <property type="match status" value="1"/>
</dbReference>
<dbReference type="GO" id="GO:0005634">
    <property type="term" value="C:nucleus"/>
    <property type="evidence" value="ECO:0007669"/>
    <property type="project" value="UniProtKB-SubCell"/>
</dbReference>
<dbReference type="InterPro" id="IPR005331">
    <property type="entry name" value="Sulfotransferase"/>
</dbReference>
<dbReference type="Gene3D" id="3.30.50.10">
    <property type="entry name" value="Erythroid Transcription Factor GATA-1, subunit A"/>
    <property type="match status" value="1"/>
</dbReference>
<keyword evidence="10" id="KW-0539">Nucleus</keyword>
<dbReference type="InterPro" id="IPR013088">
    <property type="entry name" value="Znf_NHR/GATA"/>
</dbReference>
<dbReference type="Pfam" id="PF00105">
    <property type="entry name" value="zf-C4"/>
    <property type="match status" value="1"/>
</dbReference>
<reference evidence="12 13" key="1">
    <citation type="submission" date="2019-12" db="EMBL/GenBank/DDBJ databases">
        <title>Chromosome-level assembly of the Caenorhabditis remanei genome.</title>
        <authorList>
            <person name="Teterina A.A."/>
            <person name="Willis J.H."/>
            <person name="Phillips P.C."/>
        </authorList>
    </citation>
    <scope>NUCLEOTIDE SEQUENCE [LARGE SCALE GENOMIC DNA]</scope>
    <source>
        <strain evidence="12 13">PX506</strain>
        <tissue evidence="12">Whole organism</tissue>
    </source>
</reference>
<evidence type="ECO:0000256" key="1">
    <source>
        <dbReference type="ARBA" id="ARBA00004123"/>
    </source>
</evidence>
<dbReference type="PANTHER" id="PTHR22900">
    <property type="entry name" value="PROTEIN CBG14245-RELATED"/>
    <property type="match status" value="1"/>
</dbReference>
<evidence type="ECO:0000259" key="11">
    <source>
        <dbReference type="PROSITE" id="PS51030"/>
    </source>
</evidence>
<evidence type="ECO:0000256" key="4">
    <source>
        <dbReference type="ARBA" id="ARBA00022771"/>
    </source>
</evidence>
<dbReference type="InterPro" id="IPR007669">
    <property type="entry name" value="Chst-1-like"/>
</dbReference>
<sequence length="562" mass="65357">MSVPRHTPCAVCGGTPNGSRYGPVTCLGCIVFFRRAIQKGKLQHCEKQCWREVGLDTRSCCRSCRLQKCLSAGMNPNAIQNRDKLGPRQPRRLDEILDNIDTDFDGLLQLQRKQRELHQRYSNSNKKENIKHRLYRRAKPYDIDLVLKLSFRNAIDWAKQFNSFWNLNDVEKKLIMSEFGIAFLLIDQAYKTSCKSEKGFWLLQNDSFLHSDYFLGIPVEDVQNENAVLQSTYHSEFVNDLLGAIKHPFSILKIDKLECVILKILLLLTPSFPGRVKLEDSEKMISKCMSNLMSYSFKKCPDNGMAVPDNKLVSCGIPKSMSQLTINIMCLLYDEDSFSAESNSLNDTWVNKRDCLEENEFRNPTPQLLNDNETVRFAFIRDPIQRFISMYLDKCVRSKEKYCFDCGTNMRCVVQGVYDELKNLQNYRHEFQKSGVSIMAQHAAPLSWNCNFDRGLEKWHLLMMGSDFEERKSSISHLTNILKRQGFNESLVEKIQQDTLAGETAHGTHTSPHRVEAERQVREDPFIRDLLHKIYFFDYLIFPFKRDGLDEKYRTNFWTIPK</sequence>